<protein>
    <submittedName>
        <fullName evidence="3 4">Cornifelin homolog B-like</fullName>
    </submittedName>
</protein>
<dbReference type="RefSeq" id="XP_073770759.1">
    <property type="nucleotide sequence ID" value="XM_073914658.1"/>
</dbReference>
<dbReference type="AlphaFoldDB" id="A0A8M1RST6"/>
<dbReference type="RefSeq" id="XP_073770760.1">
    <property type="nucleotide sequence ID" value="XM_073914659.1"/>
</dbReference>
<sequence>MAVVVVQDPNKETNWSSNLCSCCQDLNSCCYAYWCCPCFACTTTKMFGESRCLPLVDILGPAVMGNFGIAICVPPVTLSLRVAMRHKYKIKGSICNDIAVSCCCVMCSWCQMHREIKARNNKPANMVLVTQQPQVQQTTTTTQVITSQQTIGMAAPVITTVVQ</sequence>
<evidence type="ECO:0000256" key="2">
    <source>
        <dbReference type="SAM" id="Phobius"/>
    </source>
</evidence>
<dbReference type="RefSeq" id="XP_073770761.1">
    <property type="nucleotide sequence ID" value="XM_073914660.1"/>
</dbReference>
<reference evidence="3" key="2">
    <citation type="submission" date="2018-04" db="UniProtKB">
        <authorList>
            <consortium name="Ensembl"/>
        </authorList>
    </citation>
    <scope>IDENTIFICATION</scope>
    <source>
        <strain evidence="3">Tuebingen</strain>
    </source>
</reference>
<dbReference type="Pfam" id="PF04749">
    <property type="entry name" value="PLAC8"/>
    <property type="match status" value="1"/>
</dbReference>
<dbReference type="Ensembl" id="ENSDART00000187654.1">
    <property type="protein sequence ID" value="ENSDARP00000150432.1"/>
    <property type="gene ID" value="ENSDARG00000109946.1"/>
</dbReference>
<reference evidence="4 5" key="3">
    <citation type="submission" date="2025-04" db="UniProtKB">
        <authorList>
            <consortium name="RefSeq"/>
        </authorList>
    </citation>
    <scope>IDENTIFICATION</scope>
    <source>
        <strain evidence="4 5">Tuebingen</strain>
    </source>
</reference>
<evidence type="ECO:0000313" key="5">
    <source>
        <dbReference type="RefSeq" id="XP_021335195.1"/>
    </source>
</evidence>
<reference evidence="3" key="1">
    <citation type="journal article" date="2013" name="Nature">
        <title>The zebrafish reference genome sequence and its relationship to the human genome.</title>
        <authorList>
            <consortium name="Genome Reference Consortium Zebrafish"/>
            <person name="Howe K."/>
            <person name="Clark M.D."/>
            <person name="Torroja C.F."/>
            <person name="Torrance J."/>
            <person name="Berthelot C."/>
            <person name="Muffato M."/>
            <person name="Collins J.E."/>
            <person name="Humphray S."/>
            <person name="McLaren K."/>
            <person name="Matthews L."/>
            <person name="McLaren S."/>
            <person name="Sealy I."/>
            <person name="Caccamo M."/>
            <person name="Churcher C."/>
            <person name="Scott C."/>
            <person name="Barrett J.C."/>
            <person name="Koch R."/>
            <person name="Rauch G.J."/>
            <person name="White S."/>
            <person name="Chow W."/>
            <person name="Kilian B."/>
            <person name="Quintais L.T."/>
            <person name="Guerra-Assuncao J.A."/>
            <person name="Zhou Y."/>
            <person name="Gu Y."/>
            <person name="Yen J."/>
            <person name="Vogel J.H."/>
            <person name="Eyre T."/>
            <person name="Redmond S."/>
            <person name="Banerjee R."/>
            <person name="Chi J."/>
            <person name="Fu B."/>
            <person name="Langley E."/>
            <person name="Maguire S.F."/>
            <person name="Laird G.K."/>
            <person name="Lloyd D."/>
            <person name="Kenyon E."/>
            <person name="Donaldson S."/>
            <person name="Sehra H."/>
            <person name="Almeida-King J."/>
            <person name="Loveland J."/>
            <person name="Trevanion S."/>
            <person name="Jones M."/>
            <person name="Quail M."/>
            <person name="Willey D."/>
            <person name="Hunt A."/>
            <person name="Burton J."/>
            <person name="Sims S."/>
            <person name="McLay K."/>
            <person name="Plumb B."/>
            <person name="Davis J."/>
            <person name="Clee C."/>
            <person name="Oliver K."/>
            <person name="Clark R."/>
            <person name="Riddle C."/>
            <person name="Elliot D."/>
            <person name="Eliott D."/>
            <person name="Threadgold G."/>
            <person name="Harden G."/>
            <person name="Ware D."/>
            <person name="Begum S."/>
            <person name="Mortimore B."/>
            <person name="Mortimer B."/>
            <person name="Kerry G."/>
            <person name="Heath P."/>
            <person name="Phillimore B."/>
            <person name="Tracey A."/>
            <person name="Corby N."/>
            <person name="Dunn M."/>
            <person name="Johnson C."/>
            <person name="Wood J."/>
            <person name="Clark S."/>
            <person name="Pelan S."/>
            <person name="Griffiths G."/>
            <person name="Smith M."/>
            <person name="Glithero R."/>
            <person name="Howden P."/>
            <person name="Barker N."/>
            <person name="Lloyd C."/>
            <person name="Stevens C."/>
            <person name="Harley J."/>
            <person name="Holt K."/>
            <person name="Panagiotidis G."/>
            <person name="Lovell J."/>
            <person name="Beasley H."/>
            <person name="Henderson C."/>
            <person name="Gordon D."/>
            <person name="Auger K."/>
            <person name="Wright D."/>
            <person name="Collins J."/>
            <person name="Raisen C."/>
            <person name="Dyer L."/>
            <person name="Leung K."/>
            <person name="Robertson L."/>
            <person name="Ambridge K."/>
            <person name="Leongamornlert D."/>
            <person name="McGuire S."/>
            <person name="Gilderthorp R."/>
            <person name="Griffiths C."/>
            <person name="Manthravadi D."/>
            <person name="Nichol S."/>
            <person name="Barker G."/>
            <person name="Whitehead S."/>
            <person name="Kay M."/>
            <person name="Brown J."/>
            <person name="Murnane C."/>
            <person name="Gray E."/>
            <person name="Humphries M."/>
            <person name="Sycamore N."/>
            <person name="Barker D."/>
            <person name="Saunders D."/>
            <person name="Wallis J."/>
            <person name="Babbage A."/>
            <person name="Hammond S."/>
            <person name="Mashreghi-Mohammadi M."/>
            <person name="Barr L."/>
            <person name="Martin S."/>
            <person name="Wray P."/>
            <person name="Ellington A."/>
            <person name="Matthews N."/>
            <person name="Ellwood M."/>
            <person name="Woodmansey R."/>
            <person name="Clark G."/>
            <person name="Cooper J."/>
            <person name="Cooper J."/>
            <person name="Tromans A."/>
            <person name="Grafham D."/>
            <person name="Skuce C."/>
            <person name="Pandian R."/>
            <person name="Andrews R."/>
            <person name="Harrison E."/>
            <person name="Kimberley A."/>
            <person name="Garnett J."/>
            <person name="Fosker N."/>
            <person name="Hall R."/>
            <person name="Garner P."/>
            <person name="Kelly D."/>
            <person name="Bird C."/>
            <person name="Palmer S."/>
            <person name="Gehring I."/>
            <person name="Berger A."/>
            <person name="Dooley C.M."/>
            <person name="Ersan-Urun Z."/>
            <person name="Eser C."/>
            <person name="Geiger H."/>
            <person name="Geisler M."/>
            <person name="Karotki L."/>
            <person name="Kirn A."/>
            <person name="Konantz J."/>
            <person name="Konantz M."/>
            <person name="Oberlander M."/>
            <person name="Rudolph-Geiger S."/>
            <person name="Teucke M."/>
            <person name="Lanz C."/>
            <person name="Raddatz G."/>
            <person name="Osoegawa K."/>
            <person name="Zhu B."/>
            <person name="Rapp A."/>
            <person name="Widaa S."/>
            <person name="Langford C."/>
            <person name="Yang F."/>
            <person name="Schuster S.C."/>
            <person name="Carter N.P."/>
            <person name="Harrow J."/>
            <person name="Ning Z."/>
            <person name="Herrero J."/>
            <person name="Searle S.M."/>
            <person name="Enright A."/>
            <person name="Geisler R."/>
            <person name="Plasterk R.H."/>
            <person name="Lee C."/>
            <person name="Westerfield M."/>
            <person name="de Jong P.J."/>
            <person name="Zon L.I."/>
            <person name="Postlethwait J.H."/>
            <person name="Nusslein-Volhard C."/>
            <person name="Hubbard T.J."/>
            <person name="Roest Crollius H."/>
            <person name="Rogers J."/>
            <person name="Stemple D.L."/>
        </authorList>
    </citation>
    <scope>NUCLEOTIDE SEQUENCE [LARGE SCALE GENOMIC DNA]</scope>
    <source>
        <strain evidence="3">Tuebingen</strain>
    </source>
</reference>
<accession>A0A8M1RST6</accession>
<dbReference type="EMBL" id="BX005027">
    <property type="status" value="NOT_ANNOTATED_CDS"/>
    <property type="molecule type" value="Genomic_DNA"/>
</dbReference>
<dbReference type="RefSeq" id="XP_003199381.2">
    <property type="nucleotide sequence ID" value="XM_003199333.5"/>
</dbReference>
<keyword evidence="2" id="KW-1133">Transmembrane helix</keyword>
<accession>A0A2R8RQ78</accession>
<dbReference type="RefSeq" id="XP_021335195.1">
    <property type="nucleotide sequence ID" value="XM_021479520.2"/>
</dbReference>
<dbReference type="Bgee" id="ENSDARG00000109946">
    <property type="expression patterns" value="Expressed in early embryo and 1 other cell type or tissue"/>
</dbReference>
<dbReference type="PANTHER" id="PTHR15907">
    <property type="entry name" value="DUF614 FAMILY PROTEIN-RELATED"/>
    <property type="match status" value="1"/>
</dbReference>
<evidence type="ECO:0000313" key="4">
    <source>
        <dbReference type="RefSeq" id="XP_003199381.2"/>
    </source>
</evidence>
<evidence type="ECO:0000313" key="3">
    <source>
        <dbReference type="Ensembl" id="ENSDARP00000150432"/>
    </source>
</evidence>
<keyword evidence="2" id="KW-0812">Transmembrane</keyword>
<dbReference type="OrthoDB" id="1045822at2759"/>
<dbReference type="GeneTree" id="ENSGT00940000163701"/>
<evidence type="ECO:0000256" key="1">
    <source>
        <dbReference type="ARBA" id="ARBA00009024"/>
    </source>
</evidence>
<dbReference type="RefSeq" id="XP_073770762.1">
    <property type="nucleotide sequence ID" value="XM_073914661.1"/>
</dbReference>
<feature type="transmembrane region" description="Helical" evidence="2">
    <location>
        <begin position="63"/>
        <end position="83"/>
    </location>
</feature>
<keyword evidence="2" id="KW-0472">Membrane</keyword>
<proteinExistence type="inferred from homology"/>
<gene>
    <name evidence="3 4 5" type="primary">LOC100537055</name>
</gene>
<comment type="similarity">
    <text evidence="1">Belongs to the cornifelin family.</text>
</comment>
<dbReference type="NCBIfam" id="TIGR01571">
    <property type="entry name" value="A_thal_Cys_rich"/>
    <property type="match status" value="1"/>
</dbReference>
<organism evidence="4">
    <name type="scientific">Danio rerio</name>
    <name type="common">Zebrafish</name>
    <name type="synonym">Brachydanio rerio</name>
    <dbReference type="NCBI Taxonomy" id="7955"/>
    <lineage>
        <taxon>Eukaryota</taxon>
        <taxon>Metazoa</taxon>
        <taxon>Chordata</taxon>
        <taxon>Craniata</taxon>
        <taxon>Vertebrata</taxon>
        <taxon>Euteleostomi</taxon>
        <taxon>Actinopterygii</taxon>
        <taxon>Neopterygii</taxon>
        <taxon>Teleostei</taxon>
        <taxon>Ostariophysi</taxon>
        <taxon>Cypriniformes</taxon>
        <taxon>Danionidae</taxon>
        <taxon>Danioninae</taxon>
        <taxon>Danio</taxon>
    </lineage>
</organism>
<dbReference type="InterPro" id="IPR006461">
    <property type="entry name" value="PLAC_motif_containing"/>
</dbReference>
<name>A0A8M1RST6_DANRE</name>
<dbReference type="GeneID" id="100537055"/>
<dbReference type="OMA" id="FGIAICV"/>